<organism evidence="1 2">
    <name type="scientific">Zalaria obscura</name>
    <dbReference type="NCBI Taxonomy" id="2024903"/>
    <lineage>
        <taxon>Eukaryota</taxon>
        <taxon>Fungi</taxon>
        <taxon>Dikarya</taxon>
        <taxon>Ascomycota</taxon>
        <taxon>Pezizomycotina</taxon>
        <taxon>Dothideomycetes</taxon>
        <taxon>Dothideomycetidae</taxon>
        <taxon>Dothideales</taxon>
        <taxon>Zalariaceae</taxon>
        <taxon>Zalaria</taxon>
    </lineage>
</organism>
<reference evidence="1" key="1">
    <citation type="submission" date="2024-02" db="EMBL/GenBank/DDBJ databases">
        <title>Metagenome Assembled Genome of Zalaria obscura JY119.</title>
        <authorList>
            <person name="Vighnesh L."/>
            <person name="Jagadeeshwari U."/>
            <person name="Venkata Ramana C."/>
            <person name="Sasikala C."/>
        </authorList>
    </citation>
    <scope>NUCLEOTIDE SEQUENCE</scope>
    <source>
        <strain evidence="1">JY119</strain>
    </source>
</reference>
<dbReference type="EMBL" id="JAMKPW020000010">
    <property type="protein sequence ID" value="KAK8214840.1"/>
    <property type="molecule type" value="Genomic_DNA"/>
</dbReference>
<sequence length="498" mass="54800">MPANPELGKVYSATYSNVPVYELYVDKVHVMRRRSDDWINATHILKVADFDKPARTRILEREVQKGVHEKVQGGYGKYQGTWIPLPDGRALAERNGCLEKMRPIFDFVPGDRSPPPAPKHATAASSKPRTNRQLAPPQRQRMPGTNTSRRPALCGAAVVAEAQARRAEHRGPDAPAVGGRAARLLHAARNPLGSVPPPAHAAGRHRSGPPDRRQGPHGAALGGGDGRSGRRPGPVEPRRARRQPVAVRRNPAHARGHLHQQLRQAQHGDAGAVADQHSPLRRMVRVNRLPPHRRHHIQQVQIRLRALLPRLHPVQDGGELFPRADRRGAQQARQERRHGDNNRGAQRGPEVRTRAHWPPRGRRYPERGRRDGRRAHRPAEPASPRRPPPGPQQQPVPGRLPLLAFGRGWRGPRPGTESPRRRRAERHHPPLRARHPDAAVAAAQIGVRDGAEHAADPRASREEREAGCAAGRGDERARGRGAGGGDCGRCAQGGDRGA</sequence>
<comment type="caution">
    <text evidence="1">The sequence shown here is derived from an EMBL/GenBank/DDBJ whole genome shotgun (WGS) entry which is preliminary data.</text>
</comment>
<gene>
    <name evidence="1" type="primary">MBP1</name>
    <name evidence="1" type="ORF">M8818_002423</name>
</gene>
<evidence type="ECO:0000313" key="2">
    <source>
        <dbReference type="Proteomes" id="UP001320706"/>
    </source>
</evidence>
<proteinExistence type="predicted"/>
<dbReference type="Proteomes" id="UP001320706">
    <property type="component" value="Unassembled WGS sequence"/>
</dbReference>
<keyword evidence="2" id="KW-1185">Reference proteome</keyword>
<evidence type="ECO:0000313" key="1">
    <source>
        <dbReference type="EMBL" id="KAK8214840.1"/>
    </source>
</evidence>
<protein>
    <submittedName>
        <fullName evidence="1">Transcription factor mbp1</fullName>
    </submittedName>
</protein>
<accession>A0ACC3SHQ6</accession>
<name>A0ACC3SHQ6_9PEZI</name>